<organism evidence="8 9">
    <name type="scientific">Streptomyces griseorubiginosus</name>
    <dbReference type="NCBI Taxonomy" id="67304"/>
    <lineage>
        <taxon>Bacteria</taxon>
        <taxon>Bacillati</taxon>
        <taxon>Actinomycetota</taxon>
        <taxon>Actinomycetes</taxon>
        <taxon>Kitasatosporales</taxon>
        <taxon>Streptomycetaceae</taxon>
        <taxon>Streptomyces</taxon>
    </lineage>
</organism>
<gene>
    <name evidence="8" type="ORF">AQJ54_23460</name>
    <name evidence="7" type="ORF">DWG14_07580</name>
</gene>
<dbReference type="KEGG" id="sge:DWG14_07580"/>
<dbReference type="Pfam" id="PF00440">
    <property type="entry name" value="TetR_N"/>
    <property type="match status" value="1"/>
</dbReference>
<name>A0A101RYF2_9ACTN</name>
<evidence type="ECO:0000256" key="4">
    <source>
        <dbReference type="PROSITE-ProRule" id="PRU00335"/>
    </source>
</evidence>
<dbReference type="SUPFAM" id="SSF48498">
    <property type="entry name" value="Tetracyclin repressor-like, C-terminal domain"/>
    <property type="match status" value="1"/>
</dbReference>
<feature type="DNA-binding region" description="H-T-H motif" evidence="4">
    <location>
        <begin position="47"/>
        <end position="66"/>
    </location>
</feature>
<dbReference type="InterPro" id="IPR001647">
    <property type="entry name" value="HTH_TetR"/>
</dbReference>
<dbReference type="RefSeq" id="WP_062240698.1">
    <property type="nucleotide sequence ID" value="NZ_CP032427.1"/>
</dbReference>
<feature type="compositionally biased region" description="Gly residues" evidence="5">
    <location>
        <begin position="1"/>
        <end position="10"/>
    </location>
</feature>
<dbReference type="OrthoDB" id="9796019at2"/>
<accession>A0A101RYF2</accession>
<dbReference type="Gene3D" id="1.10.357.10">
    <property type="entry name" value="Tetracycline Repressor, domain 2"/>
    <property type="match status" value="1"/>
</dbReference>
<dbReference type="AlphaFoldDB" id="A0A101RYF2"/>
<evidence type="ECO:0000256" key="5">
    <source>
        <dbReference type="SAM" id="MobiDB-lite"/>
    </source>
</evidence>
<evidence type="ECO:0000259" key="6">
    <source>
        <dbReference type="PROSITE" id="PS50977"/>
    </source>
</evidence>
<keyword evidence="2 4" id="KW-0238">DNA-binding</keyword>
<keyword evidence="9" id="KW-1185">Reference proteome</keyword>
<dbReference type="Pfam" id="PF16859">
    <property type="entry name" value="TetR_C_11"/>
    <property type="match status" value="1"/>
</dbReference>
<dbReference type="Gene3D" id="1.10.10.60">
    <property type="entry name" value="Homeodomain-like"/>
    <property type="match status" value="1"/>
</dbReference>
<evidence type="ECO:0000256" key="3">
    <source>
        <dbReference type="ARBA" id="ARBA00023163"/>
    </source>
</evidence>
<dbReference type="SUPFAM" id="SSF46689">
    <property type="entry name" value="Homeodomain-like"/>
    <property type="match status" value="1"/>
</dbReference>
<feature type="domain" description="HTH tetR-type" evidence="6">
    <location>
        <begin position="24"/>
        <end position="84"/>
    </location>
</feature>
<reference evidence="8 9" key="1">
    <citation type="submission" date="2015-10" db="EMBL/GenBank/DDBJ databases">
        <title>Draft genome sequence of Streptomyces griseorubiginosus DSM 40469, type strain for the species Streptomyces griseorubiginosus.</title>
        <authorList>
            <person name="Ruckert C."/>
            <person name="Winkler A."/>
            <person name="Kalinowski J."/>
            <person name="Kampfer P."/>
            <person name="Glaeser S."/>
        </authorList>
    </citation>
    <scope>NUCLEOTIDE SEQUENCE [LARGE SCALE GENOMIC DNA]</scope>
    <source>
        <strain evidence="8 9">DSM 40469</strain>
    </source>
</reference>
<dbReference type="EMBL" id="LMWV01000020">
    <property type="protein sequence ID" value="KUN64010.1"/>
    <property type="molecule type" value="Genomic_DNA"/>
</dbReference>
<reference evidence="7 10" key="2">
    <citation type="submission" date="2018-09" db="EMBL/GenBank/DDBJ databases">
        <title>Production of Trimethoprim by Streptomyces sp. 3E-1.</title>
        <authorList>
            <person name="Kang H.J."/>
            <person name="Kim S.B."/>
        </authorList>
    </citation>
    <scope>NUCLEOTIDE SEQUENCE [LARGE SCALE GENOMIC DNA]</scope>
    <source>
        <strain evidence="7 10">3E-1</strain>
    </source>
</reference>
<keyword evidence="1" id="KW-0805">Transcription regulation</keyword>
<dbReference type="InterPro" id="IPR050109">
    <property type="entry name" value="HTH-type_TetR-like_transc_reg"/>
</dbReference>
<dbReference type="InterPro" id="IPR036271">
    <property type="entry name" value="Tet_transcr_reg_TetR-rel_C_sf"/>
</dbReference>
<dbReference type="Proteomes" id="UP000265765">
    <property type="component" value="Chromosome"/>
</dbReference>
<dbReference type="GO" id="GO:0003700">
    <property type="term" value="F:DNA-binding transcription factor activity"/>
    <property type="evidence" value="ECO:0007669"/>
    <property type="project" value="TreeGrafter"/>
</dbReference>
<evidence type="ECO:0000313" key="9">
    <source>
        <dbReference type="Proteomes" id="UP000054375"/>
    </source>
</evidence>
<evidence type="ECO:0000256" key="2">
    <source>
        <dbReference type="ARBA" id="ARBA00023125"/>
    </source>
</evidence>
<evidence type="ECO:0000313" key="8">
    <source>
        <dbReference type="EMBL" id="KUN64010.1"/>
    </source>
</evidence>
<sequence length="206" mass="22543">MDGSDRGGTGTARVPRNRRSKLTRARQAELFTSVLDLLREVGYDSLTMEAVAARTRCSKATLYRQWTGKPQLVAEALRHEKPVALAGIDTGSLRGDFLAVVDRLSKRQIERDTALLRGLVQASHAHPDLLEALRELFVFPELTALAELLGHAVERGEVSPDTPALRFVPHALVGLLLAHQLAEARPADPAFVRDYVDAVVLPALDV</sequence>
<dbReference type="GO" id="GO:0000976">
    <property type="term" value="F:transcription cis-regulatory region binding"/>
    <property type="evidence" value="ECO:0007669"/>
    <property type="project" value="TreeGrafter"/>
</dbReference>
<dbReference type="GeneID" id="91286380"/>
<dbReference type="Proteomes" id="UP000054375">
    <property type="component" value="Unassembled WGS sequence"/>
</dbReference>
<dbReference type="InterPro" id="IPR009057">
    <property type="entry name" value="Homeodomain-like_sf"/>
</dbReference>
<keyword evidence="3" id="KW-0804">Transcription</keyword>
<feature type="region of interest" description="Disordered" evidence="5">
    <location>
        <begin position="1"/>
        <end position="21"/>
    </location>
</feature>
<dbReference type="PANTHER" id="PTHR30055">
    <property type="entry name" value="HTH-TYPE TRANSCRIPTIONAL REGULATOR RUTR"/>
    <property type="match status" value="1"/>
</dbReference>
<protein>
    <submittedName>
        <fullName evidence="7">HTH-type transcriptional regulator</fullName>
    </submittedName>
    <submittedName>
        <fullName evidence="8">TetR family transcriptional regulator</fullName>
    </submittedName>
</protein>
<evidence type="ECO:0000256" key="1">
    <source>
        <dbReference type="ARBA" id="ARBA00023015"/>
    </source>
</evidence>
<dbReference type="PROSITE" id="PS50977">
    <property type="entry name" value="HTH_TETR_2"/>
    <property type="match status" value="1"/>
</dbReference>
<dbReference type="InterPro" id="IPR011075">
    <property type="entry name" value="TetR_C"/>
</dbReference>
<proteinExistence type="predicted"/>
<evidence type="ECO:0000313" key="10">
    <source>
        <dbReference type="Proteomes" id="UP000265765"/>
    </source>
</evidence>
<dbReference type="EMBL" id="CP032427">
    <property type="protein sequence ID" value="AYC43273.1"/>
    <property type="molecule type" value="Genomic_DNA"/>
</dbReference>
<dbReference type="PANTHER" id="PTHR30055:SF149">
    <property type="entry name" value="TETR-FAMILY TRANSCRIPTIONAL REGULATOR"/>
    <property type="match status" value="1"/>
</dbReference>
<evidence type="ECO:0000313" key="7">
    <source>
        <dbReference type="EMBL" id="AYC43273.1"/>
    </source>
</evidence>